<comment type="caution">
    <text evidence="8">The sequence shown here is derived from an EMBL/GenBank/DDBJ whole genome shotgun (WGS) entry which is preliminary data.</text>
</comment>
<organism evidence="8 9">
    <name type="scientific">Pseudomonas typographi</name>
    <dbReference type="NCBI Taxonomy" id="2715964"/>
    <lineage>
        <taxon>Bacteria</taxon>
        <taxon>Pseudomonadati</taxon>
        <taxon>Pseudomonadota</taxon>
        <taxon>Gammaproteobacteria</taxon>
        <taxon>Pseudomonadales</taxon>
        <taxon>Pseudomonadaceae</taxon>
        <taxon>Pseudomonas</taxon>
    </lineage>
</organism>
<evidence type="ECO:0000256" key="6">
    <source>
        <dbReference type="ARBA" id="ARBA00030025"/>
    </source>
</evidence>
<evidence type="ECO:0000313" key="9">
    <source>
        <dbReference type="Proteomes" id="UP000805841"/>
    </source>
</evidence>
<accession>A0ABR7YYB9</accession>
<keyword evidence="2" id="KW-0808">Transferase</keyword>
<keyword evidence="8" id="KW-0251">Elongation factor</keyword>
<comment type="function">
    <text evidence="3">Protein-arginine rhamnosyltransferase that catalyzes the transfer of a single rhamnose to elongation factor P (EF-P) on 'Lys-32', a modification required for EF-P-dependent rescue of polyproline stalled ribosomes.</text>
</comment>
<reference evidence="8 9" key="1">
    <citation type="journal article" date="2020" name="Insects">
        <title>Bacteria Belonging to Pseudomonas typographi sp. nov. from the Bark Beetle Ips typographus Have Genomic Potential to Aid in the Host Ecology.</title>
        <authorList>
            <person name="Peral-Aranega E."/>
            <person name="Saati-Santamaria Z."/>
            <person name="Kolarik M."/>
            <person name="Rivas R."/>
            <person name="Garcia-Fraile P."/>
        </authorList>
    </citation>
    <scope>NUCLEOTIDE SEQUENCE [LARGE SCALE GENOMIC DNA]</scope>
    <source>
        <strain evidence="8 9">CA3A</strain>
    </source>
</reference>
<name>A0ABR7YYB9_9PSED</name>
<dbReference type="InterPro" id="IPR016633">
    <property type="entry name" value="EarP"/>
</dbReference>
<dbReference type="PIRSF" id="PIRSF015557">
    <property type="entry name" value="UCP015557"/>
    <property type="match status" value="1"/>
</dbReference>
<evidence type="ECO:0000256" key="4">
    <source>
        <dbReference type="ARBA" id="ARBA00024346"/>
    </source>
</evidence>
<evidence type="ECO:0000256" key="3">
    <source>
        <dbReference type="ARBA" id="ARBA00024303"/>
    </source>
</evidence>
<dbReference type="NCBIfam" id="TIGR03837">
    <property type="entry name" value="efp_Arg_rhamno"/>
    <property type="match status" value="1"/>
</dbReference>
<dbReference type="RefSeq" id="WP_190418284.1">
    <property type="nucleotide sequence ID" value="NZ_JAAOCA010000005.1"/>
</dbReference>
<comment type="catalytic activity">
    <reaction evidence="7">
        <text>dTDP-beta-L-rhamnose + L-arginyl-[protein] = N(omega)-(alpha-L-rhamnosyl)-L-arginyl-[protein] + dTDP + H(+)</text>
        <dbReference type="Rhea" id="RHEA:66692"/>
        <dbReference type="Rhea" id="RHEA-COMP:10532"/>
        <dbReference type="Rhea" id="RHEA-COMP:17096"/>
        <dbReference type="ChEBI" id="CHEBI:15378"/>
        <dbReference type="ChEBI" id="CHEBI:29965"/>
        <dbReference type="ChEBI" id="CHEBI:57510"/>
        <dbReference type="ChEBI" id="CHEBI:58369"/>
        <dbReference type="ChEBI" id="CHEBI:167445"/>
    </reaction>
    <physiologicalReaction direction="left-to-right" evidence="7">
        <dbReference type="Rhea" id="RHEA:66693"/>
    </physiologicalReaction>
</comment>
<dbReference type="EMBL" id="JAAOCA010000005">
    <property type="protein sequence ID" value="MBD1598196.1"/>
    <property type="molecule type" value="Genomic_DNA"/>
</dbReference>
<gene>
    <name evidence="8" type="primary">earP</name>
    <name evidence="8" type="ORF">HAQ05_05695</name>
</gene>
<keyword evidence="8" id="KW-0648">Protein biosynthesis</keyword>
<dbReference type="Pfam" id="PF10093">
    <property type="entry name" value="EarP"/>
    <property type="match status" value="1"/>
</dbReference>
<proteinExistence type="inferred from homology"/>
<keyword evidence="9" id="KW-1185">Reference proteome</keyword>
<evidence type="ECO:0000256" key="2">
    <source>
        <dbReference type="ARBA" id="ARBA00022679"/>
    </source>
</evidence>
<protein>
    <recommendedName>
        <fullName evidence="5">Protein-arginine rhamnosyltransferase</fullName>
    </recommendedName>
    <alternativeName>
        <fullName evidence="6">EF-P arginine rhamnosyltransferase</fullName>
    </alternativeName>
</protein>
<sequence length="374" mass="41432">MKQHWDIFCKVVDNYGDIGVAWRLARQLVAEHGLAVRLWVDNLQAFTPLCPEADPRLARQWQAGVQVRHWAPKWVATDMPAVVIEAFGCKLPPGYVTALHAQAGRTLWLNLEYLSAEAWVGGCHGLPSHGGPGYQKSFFFPGFRPDTGGLLRERDLLAQRRGFQAAERAAFLARLGVAPAEGALLCSLFAYENPGLAAWLQAMASGACPVHLLVPQGRIQGELAAWLGEVPQVGQPYRRGALAVQPLPFVAQSDYDRLLWACDFNAVRGEDSFVRAQWAGRPLLWHIYPQEEDAHRIKLEAFLELYLAGLDAPARQALGGLHRAWNFGGNMGLAWQGLVAHRAELTAHAEHWCASLAARPDLATALVQFYRNWL</sequence>
<dbReference type="GO" id="GO:0003746">
    <property type="term" value="F:translation elongation factor activity"/>
    <property type="evidence" value="ECO:0007669"/>
    <property type="project" value="UniProtKB-KW"/>
</dbReference>
<keyword evidence="1" id="KW-0328">Glycosyltransferase</keyword>
<evidence type="ECO:0000256" key="5">
    <source>
        <dbReference type="ARBA" id="ARBA00024416"/>
    </source>
</evidence>
<evidence type="ECO:0000313" key="8">
    <source>
        <dbReference type="EMBL" id="MBD1598196.1"/>
    </source>
</evidence>
<evidence type="ECO:0000256" key="7">
    <source>
        <dbReference type="ARBA" id="ARBA00048472"/>
    </source>
</evidence>
<evidence type="ECO:0000256" key="1">
    <source>
        <dbReference type="ARBA" id="ARBA00022676"/>
    </source>
</evidence>
<comment type="similarity">
    <text evidence="4">Belongs to the glycosyltransferase 104 family.</text>
</comment>
<dbReference type="Proteomes" id="UP000805841">
    <property type="component" value="Unassembled WGS sequence"/>
</dbReference>